<keyword evidence="1" id="KW-0863">Zinc-finger</keyword>
<keyword evidence="1" id="KW-0479">Metal-binding</keyword>
<evidence type="ECO:0000256" key="1">
    <source>
        <dbReference type="ARBA" id="ARBA00022771"/>
    </source>
</evidence>
<dbReference type="GeneID" id="67016667"/>
<comment type="caution">
    <text evidence="3">The sequence shown here is derived from an EMBL/GenBank/DDBJ whole genome shotgun (WGS) entry which is preliminary data.</text>
</comment>
<accession>A0A8J2I298</accession>
<name>A0A8J2I298_9PLEO</name>
<dbReference type="OrthoDB" id="3688116at2759"/>
<dbReference type="SMART" id="SM00451">
    <property type="entry name" value="ZnF_U1"/>
    <property type="match status" value="3"/>
</dbReference>
<dbReference type="GO" id="GO:0008270">
    <property type="term" value="F:zinc ion binding"/>
    <property type="evidence" value="ECO:0007669"/>
    <property type="project" value="UniProtKB-KW"/>
</dbReference>
<evidence type="ECO:0000259" key="2">
    <source>
        <dbReference type="SMART" id="SM00451"/>
    </source>
</evidence>
<organism evidence="3 4">
    <name type="scientific">Alternaria atra</name>
    <dbReference type="NCBI Taxonomy" id="119953"/>
    <lineage>
        <taxon>Eukaryota</taxon>
        <taxon>Fungi</taxon>
        <taxon>Dikarya</taxon>
        <taxon>Ascomycota</taxon>
        <taxon>Pezizomycotina</taxon>
        <taxon>Dothideomycetes</taxon>
        <taxon>Pleosporomycetidae</taxon>
        <taxon>Pleosporales</taxon>
        <taxon>Pleosporineae</taxon>
        <taxon>Pleosporaceae</taxon>
        <taxon>Alternaria</taxon>
        <taxon>Alternaria sect. Ulocladioides</taxon>
    </lineage>
</organism>
<proteinExistence type="predicted"/>
<dbReference type="InterPro" id="IPR003604">
    <property type="entry name" value="Matrin/U1-like-C_Znf_C2H2"/>
</dbReference>
<dbReference type="EMBL" id="CAJRGZ010000017">
    <property type="protein sequence ID" value="CAG5157152.1"/>
    <property type="molecule type" value="Genomic_DNA"/>
</dbReference>
<sequence length="296" mass="34096">MQHRGHSEDMEMSEELTEMNEMDKAHSEKKPGHFCKDCSKFYLTQNWKCHLGGRLHRINVAKTRQRNKLTCPQSLVAETEVAQLENLSEELSERYCKDCDIYPGVRWAHHLASPSHVFNAMRLSQRKESIADDERITVDRTITDDESMTGMEEVVKESSAEHTHYCEDCDGTYAGVEWERHLISEEHVDNVERSMQWDEDMLCDGDTTVSSPAIQAPPPITPECYVDEAKSTPSPADASGRQEWYCDVCDVNLIVEGTWTIGEHMARHEQEMYKRFEVRKEPWRRQLEEAAAQVGG</sequence>
<dbReference type="GO" id="GO:0003676">
    <property type="term" value="F:nucleic acid binding"/>
    <property type="evidence" value="ECO:0007669"/>
    <property type="project" value="InterPro"/>
</dbReference>
<feature type="domain" description="U1-type" evidence="2">
    <location>
        <begin position="161"/>
        <end position="194"/>
    </location>
</feature>
<feature type="domain" description="U1-type" evidence="2">
    <location>
        <begin position="30"/>
        <end position="63"/>
    </location>
</feature>
<dbReference type="AlphaFoldDB" id="A0A8J2I298"/>
<evidence type="ECO:0000313" key="4">
    <source>
        <dbReference type="Proteomes" id="UP000676310"/>
    </source>
</evidence>
<reference evidence="3" key="1">
    <citation type="submission" date="2021-05" db="EMBL/GenBank/DDBJ databases">
        <authorList>
            <person name="Stam R."/>
        </authorList>
    </citation>
    <scope>NUCLEOTIDE SEQUENCE</scope>
    <source>
        <strain evidence="3">CS162</strain>
    </source>
</reference>
<feature type="domain" description="U1-type" evidence="2">
    <location>
        <begin position="91"/>
        <end position="123"/>
    </location>
</feature>
<keyword evidence="4" id="KW-1185">Reference proteome</keyword>
<evidence type="ECO:0000313" key="3">
    <source>
        <dbReference type="EMBL" id="CAG5157152.1"/>
    </source>
</evidence>
<keyword evidence="1" id="KW-0862">Zinc</keyword>
<protein>
    <recommendedName>
        <fullName evidence="2">U1-type domain-containing protein</fullName>
    </recommendedName>
</protein>
<dbReference type="RefSeq" id="XP_043168495.1">
    <property type="nucleotide sequence ID" value="XM_043312560.1"/>
</dbReference>
<dbReference type="Proteomes" id="UP000676310">
    <property type="component" value="Unassembled WGS sequence"/>
</dbReference>
<gene>
    <name evidence="3" type="ORF">ALTATR162_LOCUS4944</name>
</gene>